<evidence type="ECO:0000256" key="2">
    <source>
        <dbReference type="ARBA" id="ARBA00022692"/>
    </source>
</evidence>
<evidence type="ECO:0000313" key="11">
    <source>
        <dbReference type="Proteomes" id="UP000192288"/>
    </source>
</evidence>
<dbReference type="SUPFAM" id="SSF90123">
    <property type="entry name" value="ABC transporter transmembrane region"/>
    <property type="match status" value="1"/>
</dbReference>
<dbReference type="Proteomes" id="UP000192288">
    <property type="component" value="Unassembled WGS sequence"/>
</dbReference>
<keyword evidence="6 7" id="KW-0472">Membrane</keyword>
<evidence type="ECO:0000256" key="7">
    <source>
        <dbReference type="SAM" id="Phobius"/>
    </source>
</evidence>
<evidence type="ECO:0000256" key="6">
    <source>
        <dbReference type="ARBA" id="ARBA00023136"/>
    </source>
</evidence>
<dbReference type="PROSITE" id="PS50929">
    <property type="entry name" value="ABC_TM1F"/>
    <property type="match status" value="1"/>
</dbReference>
<dbReference type="GO" id="GO:0016887">
    <property type="term" value="F:ATP hydrolysis activity"/>
    <property type="evidence" value="ECO:0007669"/>
    <property type="project" value="InterPro"/>
</dbReference>
<gene>
    <name evidence="10" type="ORF">BMR96_02475</name>
</gene>
<dbReference type="PANTHER" id="PTHR24221:SF614">
    <property type="entry name" value="GLUTATHIONE_L-CYSTEINE TRANSPORT SYSTEM ATP-BINDING_PERMEASE PROTEIN CYDC"/>
    <property type="match status" value="1"/>
</dbReference>
<keyword evidence="4" id="KW-0067">ATP-binding</keyword>
<feature type="transmembrane region" description="Helical" evidence="7">
    <location>
        <begin position="12"/>
        <end position="36"/>
    </location>
</feature>
<name>A0A1X0VF47_LEUPS</name>
<dbReference type="InterPro" id="IPR017871">
    <property type="entry name" value="ABC_transporter-like_CS"/>
</dbReference>
<evidence type="ECO:0000313" key="10">
    <source>
        <dbReference type="EMBL" id="ORI98365.1"/>
    </source>
</evidence>
<feature type="transmembrane region" description="Helical" evidence="7">
    <location>
        <begin position="157"/>
        <end position="178"/>
    </location>
</feature>
<proteinExistence type="predicted"/>
<sequence>MIDKRLFAVPGIIKILATLVVFTGLQAFAILFQGIFLAKVLVALWQGNGITSVVNQVLAFAIAFLVRQLLVVFKNSLMAHFSDQAVESYRVQLLAKYAEIGPSVITKSGTGNAVTTLGVGLDNVKNYFQLLLIKVFDLSIIPWLILLYIFFLKWEQGLFLLLIFPVVILFFIILGLAAQSKADAEFANFKNLNNRFVDALRGLPTLKQLGLSQSYGSEIYNISEDYRKTTMRTLRIAITSTFALDFFTTLSIAIVAVFLGFDLMNGKMTLLPALSILILAPEYFLPLRNFADDYHATLNGKNALTDVLTVIDMPSVPEQDLLTLATWQTNSELNLADVAFSYDTVPTLTNINVSAKGYQKIAIVGESGSGKSTLLKLLGGFLQPNEGSIIVNGQTLSHLTQQNWQKQFFYMPQSPYIFHASLRDNIKFYTPNTDDVTVESAIERAGLSSLVREMPDGLDTMIGESGRQLSGGQAQRVALARMLLDPQRKVLLFDEPTAHLDIETEVELKQTMAPILANHLVFFATHRLHWLDQMDYVLVIANGQIVETGEPKILLADENSALNHLRHELYRGKLV</sequence>
<feature type="transmembrane region" description="Helical" evidence="7">
    <location>
        <begin position="131"/>
        <end position="151"/>
    </location>
</feature>
<dbReference type="InterPro" id="IPR036640">
    <property type="entry name" value="ABC1_TM_sf"/>
</dbReference>
<dbReference type="GO" id="GO:0140359">
    <property type="term" value="F:ABC-type transporter activity"/>
    <property type="evidence" value="ECO:0007669"/>
    <property type="project" value="InterPro"/>
</dbReference>
<evidence type="ECO:0000259" key="8">
    <source>
        <dbReference type="PROSITE" id="PS50893"/>
    </source>
</evidence>
<feature type="domain" description="ABC transporter" evidence="8">
    <location>
        <begin position="333"/>
        <end position="567"/>
    </location>
</feature>
<dbReference type="Gene3D" id="3.40.50.300">
    <property type="entry name" value="P-loop containing nucleotide triphosphate hydrolases"/>
    <property type="match status" value="1"/>
</dbReference>
<dbReference type="GO" id="GO:0005886">
    <property type="term" value="C:plasma membrane"/>
    <property type="evidence" value="ECO:0007669"/>
    <property type="project" value="UniProtKB-SubCell"/>
</dbReference>
<dbReference type="InterPro" id="IPR039421">
    <property type="entry name" value="Type_1_exporter"/>
</dbReference>
<protein>
    <submittedName>
        <fullName evidence="10">Thiol reductant ABC exporter subunit CydD</fullName>
    </submittedName>
</protein>
<dbReference type="STRING" id="33968.BMS77_03710"/>
<dbReference type="SMART" id="SM00382">
    <property type="entry name" value="AAA"/>
    <property type="match status" value="1"/>
</dbReference>
<dbReference type="InterPro" id="IPR011527">
    <property type="entry name" value="ABC1_TM_dom"/>
</dbReference>
<dbReference type="InterPro" id="IPR003593">
    <property type="entry name" value="AAA+_ATPase"/>
</dbReference>
<dbReference type="RefSeq" id="WP_004910852.1">
    <property type="nucleotide sequence ID" value="NZ_MPLS01000005.1"/>
</dbReference>
<evidence type="ECO:0000259" key="9">
    <source>
        <dbReference type="PROSITE" id="PS50929"/>
    </source>
</evidence>
<keyword evidence="5 7" id="KW-1133">Transmembrane helix</keyword>
<comment type="caution">
    <text evidence="10">The sequence shown here is derived from an EMBL/GenBank/DDBJ whole genome shotgun (WGS) entry which is preliminary data.</text>
</comment>
<dbReference type="Pfam" id="PF00005">
    <property type="entry name" value="ABC_tran"/>
    <property type="match status" value="1"/>
</dbReference>
<feature type="domain" description="ABC transmembrane type-1" evidence="9">
    <location>
        <begin position="17"/>
        <end position="299"/>
    </location>
</feature>
<dbReference type="InterPro" id="IPR014216">
    <property type="entry name" value="ABC_transptr_CydD"/>
</dbReference>
<dbReference type="InterPro" id="IPR027417">
    <property type="entry name" value="P-loop_NTPase"/>
</dbReference>
<dbReference type="EMBL" id="MPLS01000005">
    <property type="protein sequence ID" value="ORI98365.1"/>
    <property type="molecule type" value="Genomic_DNA"/>
</dbReference>
<dbReference type="Gene3D" id="1.20.1560.10">
    <property type="entry name" value="ABC transporter type 1, transmembrane domain"/>
    <property type="match status" value="1"/>
</dbReference>
<comment type="subcellular location">
    <subcellularLocation>
        <location evidence="1">Cell membrane</location>
        <topology evidence="1">Multi-pass membrane protein</topology>
    </subcellularLocation>
</comment>
<accession>A0A1X0VF47</accession>
<dbReference type="Pfam" id="PF00664">
    <property type="entry name" value="ABC_membrane"/>
    <property type="match status" value="1"/>
</dbReference>
<dbReference type="SUPFAM" id="SSF52540">
    <property type="entry name" value="P-loop containing nucleoside triphosphate hydrolases"/>
    <property type="match status" value="1"/>
</dbReference>
<dbReference type="NCBIfam" id="TIGR02857">
    <property type="entry name" value="CydD"/>
    <property type="match status" value="1"/>
</dbReference>
<dbReference type="AlphaFoldDB" id="A0A1X0VF47"/>
<feature type="transmembrane region" description="Helical" evidence="7">
    <location>
        <begin position="236"/>
        <end position="261"/>
    </location>
</feature>
<evidence type="ECO:0000256" key="1">
    <source>
        <dbReference type="ARBA" id="ARBA00004651"/>
    </source>
</evidence>
<organism evidence="10 11">
    <name type="scientific">Leuconostoc pseudomesenteroides</name>
    <dbReference type="NCBI Taxonomy" id="33968"/>
    <lineage>
        <taxon>Bacteria</taxon>
        <taxon>Bacillati</taxon>
        <taxon>Bacillota</taxon>
        <taxon>Bacilli</taxon>
        <taxon>Lactobacillales</taxon>
        <taxon>Lactobacillaceae</taxon>
        <taxon>Leuconostoc</taxon>
    </lineage>
</organism>
<keyword evidence="3" id="KW-0547">Nucleotide-binding</keyword>
<evidence type="ECO:0000256" key="5">
    <source>
        <dbReference type="ARBA" id="ARBA00022989"/>
    </source>
</evidence>
<dbReference type="PANTHER" id="PTHR24221">
    <property type="entry name" value="ATP-BINDING CASSETTE SUB-FAMILY B"/>
    <property type="match status" value="1"/>
</dbReference>
<dbReference type="PROSITE" id="PS50893">
    <property type="entry name" value="ABC_TRANSPORTER_2"/>
    <property type="match status" value="1"/>
</dbReference>
<dbReference type="GO" id="GO:0005524">
    <property type="term" value="F:ATP binding"/>
    <property type="evidence" value="ECO:0007669"/>
    <property type="project" value="UniProtKB-KW"/>
</dbReference>
<keyword evidence="2 7" id="KW-0812">Transmembrane</keyword>
<dbReference type="PROSITE" id="PS00211">
    <property type="entry name" value="ABC_TRANSPORTER_1"/>
    <property type="match status" value="1"/>
</dbReference>
<evidence type="ECO:0000256" key="3">
    <source>
        <dbReference type="ARBA" id="ARBA00022741"/>
    </source>
</evidence>
<dbReference type="eggNOG" id="COG4988">
    <property type="taxonomic scope" value="Bacteria"/>
</dbReference>
<dbReference type="GO" id="GO:0034040">
    <property type="term" value="F:ATPase-coupled lipid transmembrane transporter activity"/>
    <property type="evidence" value="ECO:0007669"/>
    <property type="project" value="TreeGrafter"/>
</dbReference>
<dbReference type="CDD" id="cd18584">
    <property type="entry name" value="ABC_6TM_AarD_CydD"/>
    <property type="match status" value="1"/>
</dbReference>
<dbReference type="InterPro" id="IPR003439">
    <property type="entry name" value="ABC_transporter-like_ATP-bd"/>
</dbReference>
<evidence type="ECO:0000256" key="4">
    <source>
        <dbReference type="ARBA" id="ARBA00022840"/>
    </source>
</evidence>
<dbReference type="GO" id="GO:0042883">
    <property type="term" value="P:cysteine transport"/>
    <property type="evidence" value="ECO:0007669"/>
    <property type="project" value="InterPro"/>
</dbReference>
<reference evidence="10 11" key="1">
    <citation type="journal article" date="2017" name="Front. Microbiol.">
        <title>Genomic Characterization of Dairy Associated Leuconostoc Species and Diversity of Leuconostocs in Undefined Mixed Mesophilic Starter Cultures.</title>
        <authorList>
            <person name="Frantzen C.A."/>
            <person name="Kot W."/>
            <person name="Pedersen T.B."/>
            <person name="Ardo Y.M."/>
            <person name="Broadbent J.R."/>
            <person name="Neve H."/>
            <person name="Hansen L.H."/>
            <person name="Dal Bello F."/>
            <person name="Ostlie H.M."/>
            <person name="Kleppen H.P."/>
            <person name="Vogensen F.K."/>
            <person name="Holo H."/>
        </authorList>
    </citation>
    <scope>NUCLEOTIDE SEQUENCE [LARGE SCALE GENOMIC DNA]</scope>
    <source>
        <strain evidence="10 11">LMGCF08</strain>
    </source>
</reference>